<dbReference type="GO" id="GO:0034657">
    <property type="term" value="C:GID complex"/>
    <property type="evidence" value="ECO:0007669"/>
    <property type="project" value="TreeGrafter"/>
</dbReference>
<dbReference type="InterPro" id="IPR016024">
    <property type="entry name" value="ARM-type_fold"/>
</dbReference>
<organism evidence="6 7">
    <name type="scientific">Trifolium pratense</name>
    <name type="common">Red clover</name>
    <dbReference type="NCBI Taxonomy" id="57577"/>
    <lineage>
        <taxon>Eukaryota</taxon>
        <taxon>Viridiplantae</taxon>
        <taxon>Streptophyta</taxon>
        <taxon>Embryophyta</taxon>
        <taxon>Tracheophyta</taxon>
        <taxon>Spermatophyta</taxon>
        <taxon>Magnoliopsida</taxon>
        <taxon>eudicotyledons</taxon>
        <taxon>Gunneridae</taxon>
        <taxon>Pentapetalae</taxon>
        <taxon>rosids</taxon>
        <taxon>fabids</taxon>
        <taxon>Fabales</taxon>
        <taxon>Fabaceae</taxon>
        <taxon>Papilionoideae</taxon>
        <taxon>50 kb inversion clade</taxon>
        <taxon>NPAAA clade</taxon>
        <taxon>Hologalegina</taxon>
        <taxon>IRL clade</taxon>
        <taxon>Trifolieae</taxon>
        <taxon>Trifolium</taxon>
    </lineage>
</organism>
<dbReference type="STRING" id="57577.A0A2K3NUY3"/>
<dbReference type="PANTHER" id="PTHR15651">
    <property type="entry name" value="ARMADILLO REPEAT-CONTAINING PROTEIN 8"/>
    <property type="match status" value="1"/>
</dbReference>
<dbReference type="Gene3D" id="1.25.10.10">
    <property type="entry name" value="Leucine-rich Repeat Variant"/>
    <property type="match status" value="1"/>
</dbReference>
<proteinExistence type="predicted"/>
<comment type="caution">
    <text evidence="6">The sequence shown here is derived from an EMBL/GenBank/DDBJ whole genome shotgun (WGS) entry which is preliminary data.</text>
</comment>
<dbReference type="SUPFAM" id="SSF48371">
    <property type="entry name" value="ARM repeat"/>
    <property type="match status" value="1"/>
</dbReference>
<evidence type="ECO:0000256" key="3">
    <source>
        <dbReference type="ARBA" id="ARBA00022490"/>
    </source>
</evidence>
<evidence type="ECO:0000256" key="5">
    <source>
        <dbReference type="ARBA" id="ARBA00023242"/>
    </source>
</evidence>
<gene>
    <name evidence="6" type="ORF">L195_g003328</name>
</gene>
<keyword evidence="5" id="KW-0539">Nucleus</keyword>
<evidence type="ECO:0000256" key="1">
    <source>
        <dbReference type="ARBA" id="ARBA00004123"/>
    </source>
</evidence>
<keyword evidence="4" id="KW-0677">Repeat</keyword>
<dbReference type="EMBL" id="ASHM01001539">
    <property type="protein sequence ID" value="PNY06849.1"/>
    <property type="molecule type" value="Genomic_DNA"/>
</dbReference>
<evidence type="ECO:0000313" key="7">
    <source>
        <dbReference type="Proteomes" id="UP000236291"/>
    </source>
</evidence>
<dbReference type="ExpressionAtlas" id="A0A2K3NUY3">
    <property type="expression patterns" value="baseline"/>
</dbReference>
<evidence type="ECO:0000256" key="4">
    <source>
        <dbReference type="ARBA" id="ARBA00022737"/>
    </source>
</evidence>
<dbReference type="GO" id="GO:0005737">
    <property type="term" value="C:cytoplasm"/>
    <property type="evidence" value="ECO:0007669"/>
    <property type="project" value="UniProtKB-SubCell"/>
</dbReference>
<name>A0A2K3NUY3_TRIPR</name>
<dbReference type="AlphaFoldDB" id="A0A2K3NUY3"/>
<keyword evidence="3" id="KW-0963">Cytoplasm</keyword>
<comment type="subcellular location">
    <subcellularLocation>
        <location evidence="2">Cytoplasm</location>
    </subcellularLocation>
    <subcellularLocation>
        <location evidence="1">Nucleus</location>
    </subcellularLocation>
</comment>
<evidence type="ECO:0000256" key="2">
    <source>
        <dbReference type="ARBA" id="ARBA00004496"/>
    </source>
</evidence>
<dbReference type="Proteomes" id="UP000236291">
    <property type="component" value="Unassembled WGS sequence"/>
</dbReference>
<dbReference type="InterPro" id="IPR038739">
    <property type="entry name" value="ARMC8/Vid28"/>
</dbReference>
<sequence length="192" mass="20899">MPSSRPSSDLILHRLSSSDYEIKLKAIREVKNQIIGNRTKKLSYIKLGAVPAVADSLAKANADSDFGSNLIVQSAAVLGSFACGVDQGVRAVLDAGAFPNLIRLLSAVDEKEVRERGFQAVPSSSYLYNPGYGSVIPYLITPENVGDPVVPNRVEGLWSRNHRPYPRVPLGLETDDGFTLYPAEISLLYRLP</sequence>
<reference evidence="6 7" key="2">
    <citation type="journal article" date="2017" name="Front. Plant Sci.">
        <title>Gene Classification and Mining of Molecular Markers Useful in Red Clover (Trifolium pratense) Breeding.</title>
        <authorList>
            <person name="Istvanek J."/>
            <person name="Dluhosova J."/>
            <person name="Dluhos P."/>
            <person name="Patkova L."/>
            <person name="Nedelnik J."/>
            <person name="Repkova J."/>
        </authorList>
    </citation>
    <scope>NUCLEOTIDE SEQUENCE [LARGE SCALE GENOMIC DNA]</scope>
    <source>
        <strain evidence="7">cv. Tatra</strain>
        <tissue evidence="6">Young leaves</tissue>
    </source>
</reference>
<dbReference type="GO" id="GO:0005634">
    <property type="term" value="C:nucleus"/>
    <property type="evidence" value="ECO:0007669"/>
    <property type="project" value="UniProtKB-SubCell"/>
</dbReference>
<reference evidence="6 7" key="1">
    <citation type="journal article" date="2014" name="Am. J. Bot.">
        <title>Genome assembly and annotation for red clover (Trifolium pratense; Fabaceae).</title>
        <authorList>
            <person name="Istvanek J."/>
            <person name="Jaros M."/>
            <person name="Krenek A."/>
            <person name="Repkova J."/>
        </authorList>
    </citation>
    <scope>NUCLEOTIDE SEQUENCE [LARGE SCALE GENOMIC DNA]</scope>
    <source>
        <strain evidence="7">cv. Tatra</strain>
        <tissue evidence="6">Young leaves</tissue>
    </source>
</reference>
<dbReference type="InterPro" id="IPR011989">
    <property type="entry name" value="ARM-like"/>
</dbReference>
<dbReference type="GO" id="GO:0043161">
    <property type="term" value="P:proteasome-mediated ubiquitin-dependent protein catabolic process"/>
    <property type="evidence" value="ECO:0007669"/>
    <property type="project" value="TreeGrafter"/>
</dbReference>
<dbReference type="PANTHER" id="PTHR15651:SF7">
    <property type="entry name" value="ARMADILLO REPEAT-CONTAINING PROTEIN 8"/>
    <property type="match status" value="1"/>
</dbReference>
<protein>
    <submittedName>
        <fullName evidence="6">Armadillo repeat-containing protein 8-like</fullName>
    </submittedName>
</protein>
<evidence type="ECO:0000313" key="6">
    <source>
        <dbReference type="EMBL" id="PNY06849.1"/>
    </source>
</evidence>
<accession>A0A2K3NUY3</accession>